<dbReference type="RefSeq" id="WP_145380253.1">
    <property type="nucleotide sequence ID" value="NZ_CP036276.1"/>
</dbReference>
<name>A0A517ZY79_9PLAN</name>
<dbReference type="PANTHER" id="PTHR10566">
    <property type="entry name" value="CHAPERONE-ACTIVITY OF BC1 COMPLEX CABC1 -RELATED"/>
    <property type="match status" value="1"/>
</dbReference>
<dbReference type="PROSITE" id="PS50011">
    <property type="entry name" value="PROTEIN_KINASE_DOM"/>
    <property type="match status" value="1"/>
</dbReference>
<dbReference type="SUPFAM" id="SSF56112">
    <property type="entry name" value="Protein kinase-like (PK-like)"/>
    <property type="match status" value="1"/>
</dbReference>
<comment type="similarity">
    <text evidence="1">Belongs to the protein kinase superfamily. ADCK protein kinase family.</text>
</comment>
<keyword evidence="5" id="KW-1185">Reference proteome</keyword>
<dbReference type="Gene3D" id="1.10.510.10">
    <property type="entry name" value="Transferase(Phosphotransferase) domain 1"/>
    <property type="match status" value="1"/>
</dbReference>
<gene>
    <name evidence="4" type="primary">ubiB</name>
    <name evidence="4" type="ORF">Mal52_59640</name>
</gene>
<dbReference type="AlphaFoldDB" id="A0A517ZY79"/>
<dbReference type="GO" id="GO:0005524">
    <property type="term" value="F:ATP binding"/>
    <property type="evidence" value="ECO:0007669"/>
    <property type="project" value="InterPro"/>
</dbReference>
<accession>A0A517ZY79</accession>
<dbReference type="Proteomes" id="UP000319383">
    <property type="component" value="Chromosome"/>
</dbReference>
<feature type="domain" description="Protein kinase" evidence="3">
    <location>
        <begin position="131"/>
        <end position="556"/>
    </location>
</feature>
<sequence>MFEARPIRFLRNLGRSREIATVLLNHGFADVVERLRLMRYFQWWRRVVFRRRQPVEPPATRAQRIRRALEELGPTFIKFGQVGSTRPDLLPADVIAELTKLQERVPTFSPERAIKQFADDIGCPVDVAFDEFQRTPLASGSLGQVHLAKLKNGKPVAVKIRRPGVVDEIERDLSLLLELAALAEKYLPEFEVFDPTGLVNQFARTIRREVNFMREARTLDEFRRLFRNDATLFVPSVHWDYTTESVLTMDFVDGLPVSAHEKMLARGISPVDIAANGARIFMKQVFELGLFHGDPHPGNIRVMPDGVICLLDYGMTGRLDDEKREQLLDLMVAVARQDVAGVVKMVLNIGVPFREIDHPLLQSDVRDFVETYYGIDLERINVGNMLTDFVNVLAIHGIRFPADMMLLIRAMVTLEGVGRDLDSHFNMAEHLAPYVQRLVRERYNPRNMIARFIDDTQAMGSVLYDLPVNLGRTLEKISRDDLRVKVEFQDLDRLTTEVDRSSNRVVIGMVLAALIVASSLIIRTGSDHFWISVPVYLLSSFLGLWLIYGIFRSGSL</sequence>
<feature type="transmembrane region" description="Helical" evidence="2">
    <location>
        <begin position="529"/>
        <end position="551"/>
    </location>
</feature>
<evidence type="ECO:0000256" key="1">
    <source>
        <dbReference type="ARBA" id="ARBA00009670"/>
    </source>
</evidence>
<dbReference type="PANTHER" id="PTHR10566:SF113">
    <property type="entry name" value="PROTEIN ACTIVITY OF BC1 COMPLEX KINASE 7, CHLOROPLASTIC"/>
    <property type="match status" value="1"/>
</dbReference>
<keyword evidence="2" id="KW-1133">Transmembrane helix</keyword>
<keyword evidence="2" id="KW-0812">Transmembrane</keyword>
<reference evidence="4 5" key="1">
    <citation type="submission" date="2019-02" db="EMBL/GenBank/DDBJ databases">
        <title>Deep-cultivation of Planctomycetes and their phenomic and genomic characterization uncovers novel biology.</title>
        <authorList>
            <person name="Wiegand S."/>
            <person name="Jogler M."/>
            <person name="Boedeker C."/>
            <person name="Pinto D."/>
            <person name="Vollmers J."/>
            <person name="Rivas-Marin E."/>
            <person name="Kohn T."/>
            <person name="Peeters S.H."/>
            <person name="Heuer A."/>
            <person name="Rast P."/>
            <person name="Oberbeckmann S."/>
            <person name="Bunk B."/>
            <person name="Jeske O."/>
            <person name="Meyerdierks A."/>
            <person name="Storesund J.E."/>
            <person name="Kallscheuer N."/>
            <person name="Luecker S."/>
            <person name="Lage O.M."/>
            <person name="Pohl T."/>
            <person name="Merkel B.J."/>
            <person name="Hornburger P."/>
            <person name="Mueller R.-W."/>
            <person name="Bruemmer F."/>
            <person name="Labrenz M."/>
            <person name="Spormann A.M."/>
            <person name="Op den Camp H."/>
            <person name="Overmann J."/>
            <person name="Amann R."/>
            <person name="Jetten M.S.M."/>
            <person name="Mascher T."/>
            <person name="Medema M.H."/>
            <person name="Devos D.P."/>
            <person name="Kaster A.-K."/>
            <person name="Ovreas L."/>
            <person name="Rohde M."/>
            <person name="Galperin M.Y."/>
            <person name="Jogler C."/>
        </authorList>
    </citation>
    <scope>NUCLEOTIDE SEQUENCE [LARGE SCALE GENOMIC DNA]</scope>
    <source>
        <strain evidence="4 5">Mal52</strain>
    </source>
</reference>
<dbReference type="CDD" id="cd05121">
    <property type="entry name" value="ABC1_ADCK3-like"/>
    <property type="match status" value="1"/>
</dbReference>
<evidence type="ECO:0000313" key="5">
    <source>
        <dbReference type="Proteomes" id="UP000319383"/>
    </source>
</evidence>
<keyword evidence="2" id="KW-0472">Membrane</keyword>
<evidence type="ECO:0000313" key="4">
    <source>
        <dbReference type="EMBL" id="QDU47433.1"/>
    </source>
</evidence>
<dbReference type="InterPro" id="IPR050154">
    <property type="entry name" value="UbiB_kinase"/>
</dbReference>
<dbReference type="Pfam" id="PF03109">
    <property type="entry name" value="ABC1"/>
    <property type="match status" value="1"/>
</dbReference>
<dbReference type="KEGG" id="sdyn:Mal52_59640"/>
<dbReference type="InterPro" id="IPR004147">
    <property type="entry name" value="ABC1_dom"/>
</dbReference>
<organism evidence="4 5">
    <name type="scientific">Symmachiella dynata</name>
    <dbReference type="NCBI Taxonomy" id="2527995"/>
    <lineage>
        <taxon>Bacteria</taxon>
        <taxon>Pseudomonadati</taxon>
        <taxon>Planctomycetota</taxon>
        <taxon>Planctomycetia</taxon>
        <taxon>Planctomycetales</taxon>
        <taxon>Planctomycetaceae</taxon>
        <taxon>Symmachiella</taxon>
    </lineage>
</organism>
<evidence type="ECO:0000256" key="2">
    <source>
        <dbReference type="SAM" id="Phobius"/>
    </source>
</evidence>
<evidence type="ECO:0000259" key="3">
    <source>
        <dbReference type="PROSITE" id="PS50011"/>
    </source>
</evidence>
<dbReference type="EMBL" id="CP036276">
    <property type="protein sequence ID" value="QDU47433.1"/>
    <property type="molecule type" value="Genomic_DNA"/>
</dbReference>
<proteinExistence type="inferred from homology"/>
<dbReference type="GO" id="GO:0004672">
    <property type="term" value="F:protein kinase activity"/>
    <property type="evidence" value="ECO:0007669"/>
    <property type="project" value="InterPro"/>
</dbReference>
<feature type="transmembrane region" description="Helical" evidence="2">
    <location>
        <begin position="505"/>
        <end position="522"/>
    </location>
</feature>
<protein>
    <recommendedName>
        <fullName evidence="3">Protein kinase domain-containing protein</fullName>
    </recommendedName>
</protein>
<dbReference type="InterPro" id="IPR000719">
    <property type="entry name" value="Prot_kinase_dom"/>
</dbReference>
<keyword evidence="4" id="KW-0808">Transferase</keyword>
<dbReference type="InterPro" id="IPR011009">
    <property type="entry name" value="Kinase-like_dom_sf"/>
</dbReference>